<feature type="chain" id="PRO_5046976337" description="FMN-binding domain-containing protein" evidence="2">
    <location>
        <begin position="20"/>
        <end position="358"/>
    </location>
</feature>
<evidence type="ECO:0000313" key="4">
    <source>
        <dbReference type="Proteomes" id="UP001519342"/>
    </source>
</evidence>
<dbReference type="RefSeq" id="WP_209512281.1">
    <property type="nucleotide sequence ID" value="NZ_JAGGKS010000007.1"/>
</dbReference>
<organism evidence="3 4">
    <name type="scientific">Sedimentibacter acidaminivorans</name>
    <dbReference type="NCBI Taxonomy" id="913099"/>
    <lineage>
        <taxon>Bacteria</taxon>
        <taxon>Bacillati</taxon>
        <taxon>Bacillota</taxon>
        <taxon>Tissierellia</taxon>
        <taxon>Sedimentibacter</taxon>
    </lineage>
</organism>
<feature type="signal peptide" evidence="2">
    <location>
        <begin position="1"/>
        <end position="19"/>
    </location>
</feature>
<evidence type="ECO:0000256" key="1">
    <source>
        <dbReference type="SAM" id="MobiDB-lite"/>
    </source>
</evidence>
<proteinExistence type="predicted"/>
<reference evidence="3 4" key="1">
    <citation type="submission" date="2021-03" db="EMBL/GenBank/DDBJ databases">
        <title>Genomic Encyclopedia of Type Strains, Phase IV (KMG-IV): sequencing the most valuable type-strain genomes for metagenomic binning, comparative biology and taxonomic classification.</title>
        <authorList>
            <person name="Goeker M."/>
        </authorList>
    </citation>
    <scope>NUCLEOTIDE SEQUENCE [LARGE SCALE GENOMIC DNA]</scope>
    <source>
        <strain evidence="3 4">DSM 24004</strain>
    </source>
</reference>
<dbReference type="EMBL" id="JAGGKS010000007">
    <property type="protein sequence ID" value="MBP1926544.1"/>
    <property type="molecule type" value="Genomic_DNA"/>
</dbReference>
<keyword evidence="2" id="KW-0732">Signal</keyword>
<protein>
    <recommendedName>
        <fullName evidence="5">FMN-binding domain-containing protein</fullName>
    </recommendedName>
</protein>
<dbReference type="Gene3D" id="3.90.1010.20">
    <property type="match status" value="2"/>
</dbReference>
<comment type="caution">
    <text evidence="3">The sequence shown here is derived from an EMBL/GenBank/DDBJ whole genome shotgun (WGS) entry which is preliminary data.</text>
</comment>
<name>A0ABS4GFW0_9FIRM</name>
<accession>A0ABS4GFW0</accession>
<evidence type="ECO:0000313" key="3">
    <source>
        <dbReference type="EMBL" id="MBP1926544.1"/>
    </source>
</evidence>
<feature type="compositionally biased region" description="Low complexity" evidence="1">
    <location>
        <begin position="29"/>
        <end position="48"/>
    </location>
</feature>
<dbReference type="Proteomes" id="UP001519342">
    <property type="component" value="Unassembled WGS sequence"/>
</dbReference>
<evidence type="ECO:0000256" key="2">
    <source>
        <dbReference type="SAM" id="SignalP"/>
    </source>
</evidence>
<dbReference type="PROSITE" id="PS51257">
    <property type="entry name" value="PROKAR_LIPOPROTEIN"/>
    <property type="match status" value="1"/>
</dbReference>
<gene>
    <name evidence="3" type="ORF">J2Z76_002413</name>
</gene>
<sequence length="358" mass="37387">MKKLLVLLLVLTMSLFVFVGCSSEKPVSETPATETPATETPATETPATDDSVKTGIAVISSIGKSTDAAADKEGLAQVDSVVVAVTVDNEGKIVKAAIDTAQTKINFSTEGKITTDKASEFKSKQELGTEYGISKVSKIGKEWNEQANALADYVIGKTVEEIKGIAVTEDGVPTDADLAASVSIKIGGYIDGIEKAVANAQDLGAKSSDELGLGVSTSIAKSKDAAADAEGVAQAYTYYTATTFDADGVITSCSIEASQSNINFTTEGKITTDLAAPLKSKVELGDEYGMKKASKIGKEWFEQSDAFSKYVVGKTVEEVEGIAVDEDGHTTDADLMASVTVGIGEFQETIKKAQANAK</sequence>
<evidence type="ECO:0008006" key="5">
    <source>
        <dbReference type="Google" id="ProtNLM"/>
    </source>
</evidence>
<keyword evidence="4" id="KW-1185">Reference proteome</keyword>
<feature type="region of interest" description="Disordered" evidence="1">
    <location>
        <begin position="25"/>
        <end position="50"/>
    </location>
</feature>